<dbReference type="PROSITE" id="PS52016">
    <property type="entry name" value="TONB_DEPENDENT_REC_3"/>
    <property type="match status" value="1"/>
</dbReference>
<dbReference type="PATRIC" id="fig|997873.3.peg.3681"/>
<keyword evidence="6 8" id="KW-0472">Membrane</keyword>
<dbReference type="InterPro" id="IPR039426">
    <property type="entry name" value="TonB-dep_rcpt-like"/>
</dbReference>
<comment type="subcellular location">
    <subcellularLocation>
        <location evidence="1 8">Cell outer membrane</location>
        <topology evidence="1 8">Multi-pass membrane protein</topology>
    </subcellularLocation>
</comment>
<keyword evidence="3 8" id="KW-1134">Transmembrane beta strand</keyword>
<proteinExistence type="inferred from homology"/>
<evidence type="ECO:0000256" key="3">
    <source>
        <dbReference type="ARBA" id="ARBA00022452"/>
    </source>
</evidence>
<evidence type="ECO:0000256" key="1">
    <source>
        <dbReference type="ARBA" id="ARBA00004571"/>
    </source>
</evidence>
<evidence type="ECO:0000259" key="9">
    <source>
        <dbReference type="Pfam" id="PF00593"/>
    </source>
</evidence>
<comment type="similarity">
    <text evidence="8">Belongs to the TonB-dependent receptor family.</text>
</comment>
<dbReference type="Pfam" id="PF00593">
    <property type="entry name" value="TonB_dep_Rec_b-barrel"/>
    <property type="match status" value="1"/>
</dbReference>
<keyword evidence="4 8" id="KW-0812">Transmembrane</keyword>
<dbReference type="Proteomes" id="UP000002965">
    <property type="component" value="Unassembled WGS sequence"/>
</dbReference>
<gene>
    <name evidence="10" type="ORF">HMPREF1061_03537</name>
</gene>
<dbReference type="InterPro" id="IPR036942">
    <property type="entry name" value="Beta-barrel_TonB_sf"/>
</dbReference>
<dbReference type="HOGENOM" id="CLU_004317_5_1_10"/>
<evidence type="ECO:0000256" key="2">
    <source>
        <dbReference type="ARBA" id="ARBA00022448"/>
    </source>
</evidence>
<keyword evidence="2 8" id="KW-0813">Transport</keyword>
<evidence type="ECO:0000256" key="6">
    <source>
        <dbReference type="ARBA" id="ARBA00023136"/>
    </source>
</evidence>
<name>I9EC07_9BACE</name>
<evidence type="ECO:0000313" key="11">
    <source>
        <dbReference type="Proteomes" id="UP000002965"/>
    </source>
</evidence>
<comment type="caution">
    <text evidence="10">The sequence shown here is derived from an EMBL/GenBank/DDBJ whole genome shotgun (WGS) entry which is preliminary data.</text>
</comment>
<dbReference type="InterPro" id="IPR000531">
    <property type="entry name" value="Beta-barrel_TonB"/>
</dbReference>
<protein>
    <submittedName>
        <fullName evidence="10">SusC/RagA family TonB-linked outer membrane protein</fullName>
    </submittedName>
</protein>
<keyword evidence="11" id="KW-1185">Reference proteome</keyword>
<dbReference type="EMBL" id="AGXF01000018">
    <property type="protein sequence ID" value="EIY17449.1"/>
    <property type="molecule type" value="Genomic_DNA"/>
</dbReference>
<keyword evidence="5" id="KW-0798">TonB box</keyword>
<dbReference type="SUPFAM" id="SSF56935">
    <property type="entry name" value="Porins"/>
    <property type="match status" value="1"/>
</dbReference>
<keyword evidence="7 8" id="KW-0998">Cell outer membrane</keyword>
<accession>I9EC07</accession>
<evidence type="ECO:0000256" key="8">
    <source>
        <dbReference type="PROSITE-ProRule" id="PRU01360"/>
    </source>
</evidence>
<evidence type="ECO:0000256" key="4">
    <source>
        <dbReference type="ARBA" id="ARBA00022692"/>
    </source>
</evidence>
<evidence type="ECO:0000313" key="10">
    <source>
        <dbReference type="EMBL" id="EIY17449.1"/>
    </source>
</evidence>
<feature type="domain" description="TonB-dependent receptor-like beta-barrel" evidence="9">
    <location>
        <begin position="14"/>
        <end position="357"/>
    </location>
</feature>
<organism evidence="10 11">
    <name type="scientific">Bacteroides caccae CL03T12C61</name>
    <dbReference type="NCBI Taxonomy" id="997873"/>
    <lineage>
        <taxon>Bacteria</taxon>
        <taxon>Pseudomonadati</taxon>
        <taxon>Bacteroidota</taxon>
        <taxon>Bacteroidia</taxon>
        <taxon>Bacteroidales</taxon>
        <taxon>Bacteroidaceae</taxon>
        <taxon>Bacteroides</taxon>
    </lineage>
</organism>
<reference evidence="10 11" key="1">
    <citation type="submission" date="2012-02" db="EMBL/GenBank/DDBJ databases">
        <title>The Genome Sequence of Bacteroides caccae CL03T12C61.</title>
        <authorList>
            <consortium name="The Broad Institute Genome Sequencing Platform"/>
            <person name="Earl A."/>
            <person name="Ward D."/>
            <person name="Feldgarden M."/>
            <person name="Gevers D."/>
            <person name="Zitomersky N.L."/>
            <person name="Coyne M.J."/>
            <person name="Comstock L.E."/>
            <person name="Young S.K."/>
            <person name="Zeng Q."/>
            <person name="Gargeya S."/>
            <person name="Fitzgerald M."/>
            <person name="Haas B."/>
            <person name="Abouelleil A."/>
            <person name="Alvarado L."/>
            <person name="Arachchi H.M."/>
            <person name="Berlin A."/>
            <person name="Chapman S.B."/>
            <person name="Gearin G."/>
            <person name="Goldberg J."/>
            <person name="Griggs A."/>
            <person name="Gujja S."/>
            <person name="Hansen M."/>
            <person name="Heiman D."/>
            <person name="Howarth C."/>
            <person name="Larimer J."/>
            <person name="Lui A."/>
            <person name="MacDonald P.J.P."/>
            <person name="McCowen C."/>
            <person name="Montmayeur A."/>
            <person name="Murphy C."/>
            <person name="Neiman D."/>
            <person name="Pearson M."/>
            <person name="Priest M."/>
            <person name="Roberts A."/>
            <person name="Saif S."/>
            <person name="Shea T."/>
            <person name="Sisk P."/>
            <person name="Stolte C."/>
            <person name="Sykes S."/>
            <person name="Wortman J."/>
            <person name="Nusbaum C."/>
            <person name="Birren B."/>
        </authorList>
    </citation>
    <scope>NUCLEOTIDE SEQUENCE [LARGE SCALE GENOMIC DNA]</scope>
    <source>
        <strain evidence="10 11">CL03T12C61</strain>
    </source>
</reference>
<evidence type="ECO:0000256" key="7">
    <source>
        <dbReference type="ARBA" id="ARBA00023237"/>
    </source>
</evidence>
<dbReference type="Gene3D" id="2.40.170.20">
    <property type="entry name" value="TonB-dependent receptor, beta-barrel domain"/>
    <property type="match status" value="1"/>
</dbReference>
<evidence type="ECO:0000256" key="5">
    <source>
        <dbReference type="ARBA" id="ARBA00023077"/>
    </source>
</evidence>
<sequence length="398" mass="44717">MSEEEFMKDIKWLDMLKIKASYGTLGNQNLDKAYPAEPLLSNAYSAVFGKPSIIYPGYQLAYLPNPNLRWEKVEAWEAGFETNLLRNRLHFEGVYYKKNTKDLLAEVPGISGTIPGIGNLGQIQNKGVEMAVTWRDQIGEWGYSVSANLTTIKNEVKSLVQEGYSIIAGDKQQSYTMAGYPIGYFYGYKVEGVYQSQADIDASPKNTLATVTPGDLKFADVDGNGEITPEDRTMIGNPTPKVTYGFSLGVNYKNWSLGIDMMGQGGNKIFRTWDNYNFAQFNYLEQRLDRWHGEGTSNTQPLLNSKHSINYLNSDYYIESGNFFRIRNVQLAYAFDKSLLAKIRLQALKVYVNIQNLKTWKHNTGYTPELGGTATAFGVDNGSYPVPAVYTFGINLTF</sequence>
<dbReference type="AlphaFoldDB" id="I9EC07"/>
<dbReference type="GO" id="GO:0009279">
    <property type="term" value="C:cell outer membrane"/>
    <property type="evidence" value="ECO:0007669"/>
    <property type="project" value="UniProtKB-SubCell"/>
</dbReference>